<keyword evidence="4 12" id="KW-0894">Sodium channel</keyword>
<dbReference type="GO" id="GO:0005272">
    <property type="term" value="F:sodium channel activity"/>
    <property type="evidence" value="ECO:0007669"/>
    <property type="project" value="UniProtKB-KW"/>
</dbReference>
<organism evidence="14">
    <name type="scientific">Medioppia subpectinata</name>
    <dbReference type="NCBI Taxonomy" id="1979941"/>
    <lineage>
        <taxon>Eukaryota</taxon>
        <taxon>Metazoa</taxon>
        <taxon>Ecdysozoa</taxon>
        <taxon>Arthropoda</taxon>
        <taxon>Chelicerata</taxon>
        <taxon>Arachnida</taxon>
        <taxon>Acari</taxon>
        <taxon>Acariformes</taxon>
        <taxon>Sarcoptiformes</taxon>
        <taxon>Oribatida</taxon>
        <taxon>Brachypylina</taxon>
        <taxon>Oppioidea</taxon>
        <taxon>Oppiidae</taxon>
        <taxon>Medioppia</taxon>
    </lineage>
</organism>
<accession>A0A7R9QA50</accession>
<name>A0A7R9QA50_9ACAR</name>
<dbReference type="Proteomes" id="UP000759131">
    <property type="component" value="Unassembled WGS sequence"/>
</dbReference>
<keyword evidence="7" id="KW-0915">Sodium</keyword>
<protein>
    <submittedName>
        <fullName evidence="14">Uncharacterized protein</fullName>
    </submittedName>
</protein>
<feature type="transmembrane region" description="Helical" evidence="13">
    <location>
        <begin position="385"/>
        <end position="404"/>
    </location>
</feature>
<evidence type="ECO:0000256" key="13">
    <source>
        <dbReference type="SAM" id="Phobius"/>
    </source>
</evidence>
<evidence type="ECO:0000256" key="6">
    <source>
        <dbReference type="ARBA" id="ARBA00022989"/>
    </source>
</evidence>
<keyword evidence="6 13" id="KW-1133">Transmembrane helix</keyword>
<gene>
    <name evidence="14" type="ORF">OSB1V03_LOCUS16887</name>
</gene>
<evidence type="ECO:0000256" key="9">
    <source>
        <dbReference type="ARBA" id="ARBA00023136"/>
    </source>
</evidence>
<reference evidence="14" key="1">
    <citation type="submission" date="2020-11" db="EMBL/GenBank/DDBJ databases">
        <authorList>
            <person name="Tran Van P."/>
        </authorList>
    </citation>
    <scope>NUCLEOTIDE SEQUENCE</scope>
</reference>
<evidence type="ECO:0000256" key="12">
    <source>
        <dbReference type="RuleBase" id="RU000679"/>
    </source>
</evidence>
<evidence type="ECO:0000256" key="10">
    <source>
        <dbReference type="ARBA" id="ARBA00023201"/>
    </source>
</evidence>
<feature type="non-terminal residue" evidence="14">
    <location>
        <position position="495"/>
    </location>
</feature>
<dbReference type="InterPro" id="IPR001873">
    <property type="entry name" value="ENaC"/>
</dbReference>
<keyword evidence="11 12" id="KW-0407">Ion channel</keyword>
<dbReference type="Gene3D" id="1.10.287.770">
    <property type="entry name" value="YojJ-like"/>
    <property type="match status" value="1"/>
</dbReference>
<keyword evidence="3 12" id="KW-0813">Transport</keyword>
<keyword evidence="15" id="KW-1185">Reference proteome</keyword>
<dbReference type="OrthoDB" id="6538044at2759"/>
<feature type="transmembrane region" description="Helical" evidence="13">
    <location>
        <begin position="333"/>
        <end position="349"/>
    </location>
</feature>
<feature type="transmembrane region" description="Helical" evidence="13">
    <location>
        <begin position="361"/>
        <end position="379"/>
    </location>
</feature>
<sequence>LSSYDGSEDVNEYLHHPLSKGNCIIGCMAQATMDRCQCWPPELPFMRGSLEDAQENLLKWCDWDGDGLDVAPNQPDKPANATWFQYCFTVHETLCKAKCNSDCKIDRYRIIKEVRQWPSTERIEHSKKGDYLYDMRQCCAIVSIRYWSAEQVINQYQPKFETAEFSSYIGGLLSMWVGFSLLGLYDVIEGIVIYMYKRVKENAQDNNKLGGLTGLNKLAPIIEPIQVFNTNNNTTKYPDPYGNHQLYRQRWRRAARVATIVDRWTHSVPHIVLVGLKYQHFNEMFLRRMSANQTDISLTRYVSYSSSAHILSFTIKKHWSLYKIFKCLNVENYYLLMAAIALLSLVVSLKRRSMKAFLPTLWSYGSVLLSDVYTIQYTAGAERLLAGLWLLVCTVYLAAFAGYLRELLIQVPPIDWIDSLQDLYGKPQWRSRNIQTFRYDDFHVYLYKPKKFGGLAADTARHLHSRLDPMVSPVKLFLDPTTDLTKALDYKSVIE</sequence>
<evidence type="ECO:0000256" key="7">
    <source>
        <dbReference type="ARBA" id="ARBA00023053"/>
    </source>
</evidence>
<evidence type="ECO:0000256" key="2">
    <source>
        <dbReference type="ARBA" id="ARBA00007193"/>
    </source>
</evidence>
<evidence type="ECO:0000256" key="5">
    <source>
        <dbReference type="ARBA" id="ARBA00022692"/>
    </source>
</evidence>
<keyword evidence="5 12" id="KW-0812">Transmembrane</keyword>
<evidence type="ECO:0000313" key="15">
    <source>
        <dbReference type="Proteomes" id="UP000759131"/>
    </source>
</evidence>
<dbReference type="EMBL" id="CAJPIZ010019432">
    <property type="protein sequence ID" value="CAG2116932.1"/>
    <property type="molecule type" value="Genomic_DNA"/>
</dbReference>
<keyword evidence="10 12" id="KW-0739">Sodium transport</keyword>
<evidence type="ECO:0000256" key="8">
    <source>
        <dbReference type="ARBA" id="ARBA00023065"/>
    </source>
</evidence>
<evidence type="ECO:0000256" key="11">
    <source>
        <dbReference type="ARBA" id="ARBA00023303"/>
    </source>
</evidence>
<feature type="non-terminal residue" evidence="14">
    <location>
        <position position="1"/>
    </location>
</feature>
<evidence type="ECO:0000256" key="3">
    <source>
        <dbReference type="ARBA" id="ARBA00022448"/>
    </source>
</evidence>
<evidence type="ECO:0000313" key="14">
    <source>
        <dbReference type="EMBL" id="CAD7637189.1"/>
    </source>
</evidence>
<comment type="similarity">
    <text evidence="2 12">Belongs to the amiloride-sensitive sodium channel (TC 1.A.6) family.</text>
</comment>
<proteinExistence type="inferred from homology"/>
<evidence type="ECO:0000256" key="1">
    <source>
        <dbReference type="ARBA" id="ARBA00004141"/>
    </source>
</evidence>
<dbReference type="AlphaFoldDB" id="A0A7R9QA50"/>
<dbReference type="GO" id="GO:0016020">
    <property type="term" value="C:membrane"/>
    <property type="evidence" value="ECO:0007669"/>
    <property type="project" value="UniProtKB-SubCell"/>
</dbReference>
<comment type="subcellular location">
    <subcellularLocation>
        <location evidence="1">Membrane</location>
        <topology evidence="1">Multi-pass membrane protein</topology>
    </subcellularLocation>
</comment>
<keyword evidence="9 13" id="KW-0472">Membrane</keyword>
<dbReference type="Pfam" id="PF00858">
    <property type="entry name" value="ASC"/>
    <property type="match status" value="1"/>
</dbReference>
<dbReference type="EMBL" id="OC874007">
    <property type="protein sequence ID" value="CAD7637189.1"/>
    <property type="molecule type" value="Genomic_DNA"/>
</dbReference>
<evidence type="ECO:0000256" key="4">
    <source>
        <dbReference type="ARBA" id="ARBA00022461"/>
    </source>
</evidence>
<keyword evidence="8 12" id="KW-0406">Ion transport</keyword>